<dbReference type="Pfam" id="PF00665">
    <property type="entry name" value="rve"/>
    <property type="match status" value="1"/>
</dbReference>
<dbReference type="SUPFAM" id="SSF53098">
    <property type="entry name" value="Ribonuclease H-like"/>
    <property type="match status" value="2"/>
</dbReference>
<organism evidence="4 5">
    <name type="scientific">Tanacetum coccineum</name>
    <dbReference type="NCBI Taxonomy" id="301880"/>
    <lineage>
        <taxon>Eukaryota</taxon>
        <taxon>Viridiplantae</taxon>
        <taxon>Streptophyta</taxon>
        <taxon>Embryophyta</taxon>
        <taxon>Tracheophyta</taxon>
        <taxon>Spermatophyta</taxon>
        <taxon>Magnoliopsida</taxon>
        <taxon>eudicotyledons</taxon>
        <taxon>Gunneridae</taxon>
        <taxon>Pentapetalae</taxon>
        <taxon>asterids</taxon>
        <taxon>campanulids</taxon>
        <taxon>Asterales</taxon>
        <taxon>Asteraceae</taxon>
        <taxon>Asteroideae</taxon>
        <taxon>Anthemideae</taxon>
        <taxon>Anthemidinae</taxon>
        <taxon>Tanacetum</taxon>
    </lineage>
</organism>
<evidence type="ECO:0000313" key="5">
    <source>
        <dbReference type="Proteomes" id="UP001151760"/>
    </source>
</evidence>
<dbReference type="Pfam" id="PF22936">
    <property type="entry name" value="Pol_BBD"/>
    <property type="match status" value="1"/>
</dbReference>
<keyword evidence="5" id="KW-1185">Reference proteome</keyword>
<dbReference type="InterPro" id="IPR001584">
    <property type="entry name" value="Integrase_cat-core"/>
</dbReference>
<dbReference type="PANTHER" id="PTHR42648:SF32">
    <property type="entry name" value="RIBONUCLEASE H-LIKE DOMAIN, GAG-PRE-INTEGRASE DOMAIN PROTEIN-RELATED"/>
    <property type="match status" value="1"/>
</dbReference>
<dbReference type="Gene3D" id="3.30.420.10">
    <property type="entry name" value="Ribonuclease H-like superfamily/Ribonuclease H"/>
    <property type="match status" value="2"/>
</dbReference>
<dbReference type="EMBL" id="BQNB010016425">
    <property type="protein sequence ID" value="GJT51639.1"/>
    <property type="molecule type" value="Genomic_DNA"/>
</dbReference>
<dbReference type="InterPro" id="IPR054722">
    <property type="entry name" value="PolX-like_BBD"/>
</dbReference>
<accession>A0ABQ5EL76</accession>
<comment type="caution">
    <text evidence="4">The sequence shown here is derived from an EMBL/GenBank/DDBJ whole genome shotgun (WGS) entry which is preliminary data.</text>
</comment>
<evidence type="ECO:0000256" key="1">
    <source>
        <dbReference type="ARBA" id="ARBA00022670"/>
    </source>
</evidence>
<reference evidence="4" key="1">
    <citation type="journal article" date="2022" name="Int. J. Mol. Sci.">
        <title>Draft Genome of Tanacetum Coccineum: Genomic Comparison of Closely Related Tanacetum-Family Plants.</title>
        <authorList>
            <person name="Yamashiro T."/>
            <person name="Shiraishi A."/>
            <person name="Nakayama K."/>
            <person name="Satake H."/>
        </authorList>
    </citation>
    <scope>NUCLEOTIDE SEQUENCE</scope>
</reference>
<dbReference type="InterPro" id="IPR025724">
    <property type="entry name" value="GAG-pre-integrase_dom"/>
</dbReference>
<reference evidence="4" key="2">
    <citation type="submission" date="2022-01" db="EMBL/GenBank/DDBJ databases">
        <authorList>
            <person name="Yamashiro T."/>
            <person name="Shiraishi A."/>
            <person name="Satake H."/>
            <person name="Nakayama K."/>
        </authorList>
    </citation>
    <scope>NUCLEOTIDE SEQUENCE</scope>
</reference>
<proteinExistence type="predicted"/>
<keyword evidence="2" id="KW-0175">Coiled coil</keyword>
<dbReference type="PROSITE" id="PS50994">
    <property type="entry name" value="INTEGRASE"/>
    <property type="match status" value="1"/>
</dbReference>
<feature type="coiled-coil region" evidence="2">
    <location>
        <begin position="690"/>
        <end position="724"/>
    </location>
</feature>
<dbReference type="InterPro" id="IPR036397">
    <property type="entry name" value="RNaseH_sf"/>
</dbReference>
<gene>
    <name evidence="4" type="ORF">Tco_0977796</name>
</gene>
<dbReference type="Proteomes" id="UP001151760">
    <property type="component" value="Unassembled WGS sequence"/>
</dbReference>
<name>A0ABQ5EL76_9ASTR</name>
<evidence type="ECO:0000313" key="4">
    <source>
        <dbReference type="EMBL" id="GJT51639.1"/>
    </source>
</evidence>
<dbReference type="InterPro" id="IPR012337">
    <property type="entry name" value="RNaseH-like_sf"/>
</dbReference>
<evidence type="ECO:0000256" key="2">
    <source>
        <dbReference type="SAM" id="Coils"/>
    </source>
</evidence>
<evidence type="ECO:0000259" key="3">
    <source>
        <dbReference type="PROSITE" id="PS50994"/>
    </source>
</evidence>
<protein>
    <submittedName>
        <fullName evidence="4">Ribonuclease H-like domain-containing protein</fullName>
    </submittedName>
</protein>
<keyword evidence="1" id="KW-0378">Hydrolase</keyword>
<dbReference type="InterPro" id="IPR039537">
    <property type="entry name" value="Retrotran_Ty1/copia-like"/>
</dbReference>
<dbReference type="PANTHER" id="PTHR42648">
    <property type="entry name" value="TRANSPOSASE, PUTATIVE-RELATED"/>
    <property type="match status" value="1"/>
</dbReference>
<keyword evidence="1" id="KW-0645">Protease</keyword>
<feature type="domain" description="Integrase catalytic" evidence="3">
    <location>
        <begin position="1278"/>
        <end position="1417"/>
    </location>
</feature>
<dbReference type="Pfam" id="PF13976">
    <property type="entry name" value="gag_pre-integrs"/>
    <property type="match status" value="1"/>
</dbReference>
<sequence>MVISSALSTIEKSRLLEVVPKKGGMTVVKNEKNKLIPQRTVSGWRIFDIEICDKKGAENLAVDHLSRLKSPNLGKLTKAEIRDLFPEERLMAVSDKNNEPWCVTGDEATQILRQCHNRPSGGHHGIATTARKVFEADFMGPFPSSNGNKYILVAIDYVSKWVEAQAFPTNDARNMENAMKRNNKKDWSYKLDDALWAFQTAFKTPLVTTPFRIIYGKACHLPVKLEHKAYWAIKNCNMDLTKAGANRFLQINELDEMRLDAYESSISYKERTKIWHDKRIKAPTNYERGDKVLLFNSRLRLFPWKLKSRWYGPFSVSKDMKNSAIELYNEDGNEFIINKQQVIFDEKKLGSADIAKITRKRLKPGKHKHGNGRARKETGEKLSKVKSGQLKSTFGLTTKVTCILVLTIWPSASAGPAEVPTAVLLDQFSLAHPTTSPKEDINQKFLRSLPPSWSQIALIMRNKPDIYQTDIDNLYNNLMVYEDEMKRSSSSTSNSQNLAFLSSENTSSTNEVSIASGNFGVNTAGGTSSTSQVSSTPGADEVVCSFSCKQTNQPPLDIGFAADDHVGPWKKLDFRWNANQDGTKGKDLMVIMAGGMPQQMNHHHKHCSSFSSDNEVQNCSKQCLKSFKTLQKNFDTEREKHSRARLEIQGNELALESLESRILGHEKNELAWGEKYKFQNYELKCRQIKFNNLKMELEKVVKEREKLKVKIEKWEESSKGLNKLLNSQMSAKDKNGLGYGTQLDEMSNKSETDSEIRNFLTPRADISFAGLDEYTIRKKIIESKTIELNTDTSKSKTSETVGKTNEVNIEKPKSVHESVVPKPKFNRDKVIIEDWNSDDEDDVSEKEGIGFKKIKACFVCKSTDHLIKDCDFYAKKSPEPKLKTVVNTSQRVVKPVWDNSKRVNHQKISNKLKCPQAKRTFVLLGVLTRTCLVNLVRPNGKRAVHTVSTARPISTARPVSTARPFAPKIAQTGSAIRPIYPRMDNVRPRASYSPIKRSYYTRPAVRPKDLKQDVKISRVKNMTTAGTKTVVNTGKGKMDNAPKKLRWVWRPKGNYMDHESKEKGSFILKKFEYGNPESILQDHAVVDSGCSSHMTGNKAYLSDYEDYNGGFVAFGSDPKGGKITGKGKIRTANLDFDDVYFVDELKFNLFSVSQMCDKKNSVLFTDTECLILSPSFKLLDESQVVLRAPRQNGVYSLDLKNIVPSGGITCLYANATTDESKLWHRRLGHVNFKNINKLVKGHLVRGLPSKVFVNDHTCVACKKGKQHKASCKAKLERTIRKPLELLHMDLFGPVSVESINKKKYCLVVTDDFSRFSWVFFLATKDETNEILYKFITGLENQLNHKVKIIRSDHGTEFKNHAMNEFCAKKGIKREFSVARTPQQNGVAERKNRTLIEAARTMLADLLLPTHPIWGQSR</sequence>